<evidence type="ECO:0000313" key="4">
    <source>
        <dbReference type="Proteomes" id="UP000515312"/>
    </source>
</evidence>
<dbReference type="InterPro" id="IPR036237">
    <property type="entry name" value="Xyl_isomerase-like_sf"/>
</dbReference>
<dbReference type="GO" id="GO:0016853">
    <property type="term" value="F:isomerase activity"/>
    <property type="evidence" value="ECO:0007669"/>
    <property type="project" value="UniProtKB-KW"/>
</dbReference>
<evidence type="ECO:0000256" key="1">
    <source>
        <dbReference type="SAM" id="SignalP"/>
    </source>
</evidence>
<dbReference type="AlphaFoldDB" id="A0A7G8BK73"/>
<dbReference type="SUPFAM" id="SSF51658">
    <property type="entry name" value="Xylose isomerase-like"/>
    <property type="match status" value="1"/>
</dbReference>
<feature type="signal peptide" evidence="1">
    <location>
        <begin position="1"/>
        <end position="25"/>
    </location>
</feature>
<dbReference type="InterPro" id="IPR013022">
    <property type="entry name" value="Xyl_isomerase-like_TIM-brl"/>
</dbReference>
<sequence>MSASRREFLLGLAATGVLANSSAWASMSCPFRLAVINDELTEDFDRACQIASQDFGLSWIELRGMWKKNITELNAKEIADAQQILEKYKLRVTDIASPLFKVDWPGAPLSKNSPKRDQFHADYDFKQQDTLLDHCIELAKAFHTDRIRCFDFWRLDDPKPYRAAMNDKLREAAEKCAKHDLILLLENEMACNTGTAEEAVGVLNAVPNKNFMLNWDPGNAATFPDNTPYPNGYNLLPMERIGHCHCKDVKRKPDGKYEWAAVGSGVVDWVGQFRALQHDGYHYAVSLETHWRGAGTPEASTRISMQGLKDSLKKADISC</sequence>
<dbReference type="PROSITE" id="PS51257">
    <property type="entry name" value="PROKAR_LIPOPROTEIN"/>
    <property type="match status" value="1"/>
</dbReference>
<dbReference type="InterPro" id="IPR006311">
    <property type="entry name" value="TAT_signal"/>
</dbReference>
<evidence type="ECO:0000313" key="3">
    <source>
        <dbReference type="EMBL" id="QNI32943.1"/>
    </source>
</evidence>
<feature type="chain" id="PRO_5028833637" evidence="1">
    <location>
        <begin position="26"/>
        <end position="319"/>
    </location>
</feature>
<keyword evidence="1" id="KW-0732">Signal</keyword>
<proteinExistence type="predicted"/>
<keyword evidence="3" id="KW-0413">Isomerase</keyword>
<dbReference type="Gene3D" id="3.20.20.150">
    <property type="entry name" value="Divalent-metal-dependent TIM barrel enzymes"/>
    <property type="match status" value="1"/>
</dbReference>
<dbReference type="Proteomes" id="UP000515312">
    <property type="component" value="Chromosome"/>
</dbReference>
<reference evidence="3 4" key="1">
    <citation type="submission" date="2020-08" db="EMBL/GenBank/DDBJ databases">
        <title>Edaphobacter telluris sp. nov. and Acidobacterium dinghuensis sp. nov., two acidobacteria isolated from forest soil.</title>
        <authorList>
            <person name="Fu J."/>
            <person name="Qiu L."/>
        </authorList>
    </citation>
    <scope>NUCLEOTIDE SEQUENCE [LARGE SCALE GENOMIC DNA]</scope>
    <source>
        <strain evidence="3">4Y35</strain>
    </source>
</reference>
<gene>
    <name evidence="3" type="ORF">H7849_02845</name>
</gene>
<feature type="domain" description="Xylose isomerase-like TIM barrel" evidence="2">
    <location>
        <begin position="53"/>
        <end position="309"/>
    </location>
</feature>
<dbReference type="EMBL" id="CP060394">
    <property type="protein sequence ID" value="QNI32943.1"/>
    <property type="molecule type" value="Genomic_DNA"/>
</dbReference>
<dbReference type="InterPro" id="IPR050312">
    <property type="entry name" value="IolE/XylAMocC-like"/>
</dbReference>
<accession>A0A7G8BK73</accession>
<dbReference type="PANTHER" id="PTHR12110">
    <property type="entry name" value="HYDROXYPYRUVATE ISOMERASE"/>
    <property type="match status" value="1"/>
</dbReference>
<organism evidence="3 4">
    <name type="scientific">Alloacidobacterium dinghuense</name>
    <dbReference type="NCBI Taxonomy" id="2763107"/>
    <lineage>
        <taxon>Bacteria</taxon>
        <taxon>Pseudomonadati</taxon>
        <taxon>Acidobacteriota</taxon>
        <taxon>Terriglobia</taxon>
        <taxon>Terriglobales</taxon>
        <taxon>Acidobacteriaceae</taxon>
        <taxon>Alloacidobacterium</taxon>
    </lineage>
</organism>
<dbReference type="KEGG" id="adin:H7849_02845"/>
<dbReference type="Pfam" id="PF01261">
    <property type="entry name" value="AP_endonuc_2"/>
    <property type="match status" value="1"/>
</dbReference>
<name>A0A7G8BK73_9BACT</name>
<dbReference type="RefSeq" id="WP_186743984.1">
    <property type="nucleotide sequence ID" value="NZ_CP060394.1"/>
</dbReference>
<keyword evidence="4" id="KW-1185">Reference proteome</keyword>
<dbReference type="PANTHER" id="PTHR12110:SF41">
    <property type="entry name" value="INOSOSE DEHYDRATASE"/>
    <property type="match status" value="1"/>
</dbReference>
<evidence type="ECO:0000259" key="2">
    <source>
        <dbReference type="Pfam" id="PF01261"/>
    </source>
</evidence>
<dbReference type="PROSITE" id="PS51318">
    <property type="entry name" value="TAT"/>
    <property type="match status" value="1"/>
</dbReference>
<protein>
    <submittedName>
        <fullName evidence="3">Sugar phosphate isomerase/epimerase</fullName>
    </submittedName>
</protein>